<evidence type="ECO:0000256" key="4">
    <source>
        <dbReference type="ARBA" id="ARBA00023163"/>
    </source>
</evidence>
<evidence type="ECO:0000256" key="1">
    <source>
        <dbReference type="ARBA" id="ARBA00010641"/>
    </source>
</evidence>
<dbReference type="Gene3D" id="1.10.10.10">
    <property type="entry name" value="Winged helix-like DNA-binding domain superfamily/Winged helix DNA-binding domain"/>
    <property type="match status" value="1"/>
</dbReference>
<evidence type="ECO:0000259" key="6">
    <source>
        <dbReference type="Pfam" id="PF08281"/>
    </source>
</evidence>
<comment type="caution">
    <text evidence="7">The sequence shown here is derived from an EMBL/GenBank/DDBJ whole genome shotgun (WGS) entry which is preliminary data.</text>
</comment>
<dbReference type="GO" id="GO:0003677">
    <property type="term" value="F:DNA binding"/>
    <property type="evidence" value="ECO:0007669"/>
    <property type="project" value="InterPro"/>
</dbReference>
<feature type="domain" description="RNA polymerase sigma factor 70 region 4 type 2" evidence="6">
    <location>
        <begin position="110"/>
        <end position="159"/>
    </location>
</feature>
<gene>
    <name evidence="7" type="ORF">ADM90_20805</name>
</gene>
<dbReference type="Pfam" id="PF04542">
    <property type="entry name" value="Sigma70_r2"/>
    <property type="match status" value="1"/>
</dbReference>
<keyword evidence="3" id="KW-0731">Sigma factor</keyword>
<accession>A0A0M9DH71</accession>
<dbReference type="SUPFAM" id="SSF88659">
    <property type="entry name" value="Sigma3 and sigma4 domains of RNA polymerase sigma factors"/>
    <property type="match status" value="1"/>
</dbReference>
<dbReference type="CDD" id="cd06171">
    <property type="entry name" value="Sigma70_r4"/>
    <property type="match status" value="1"/>
</dbReference>
<dbReference type="InterPro" id="IPR014284">
    <property type="entry name" value="RNA_pol_sigma-70_dom"/>
</dbReference>
<dbReference type="EMBL" id="LGCI01000011">
    <property type="protein sequence ID" value="KOY80290.1"/>
    <property type="molecule type" value="Genomic_DNA"/>
</dbReference>
<dbReference type="InterPro" id="IPR039425">
    <property type="entry name" value="RNA_pol_sigma-70-like"/>
</dbReference>
<comment type="similarity">
    <text evidence="1">Belongs to the sigma-70 factor family. ECF subfamily.</text>
</comment>
<dbReference type="GO" id="GO:0006352">
    <property type="term" value="P:DNA-templated transcription initiation"/>
    <property type="evidence" value="ECO:0007669"/>
    <property type="project" value="InterPro"/>
</dbReference>
<evidence type="ECO:0000256" key="3">
    <source>
        <dbReference type="ARBA" id="ARBA00023082"/>
    </source>
</evidence>
<dbReference type="NCBIfam" id="TIGR02937">
    <property type="entry name" value="sigma70-ECF"/>
    <property type="match status" value="1"/>
</dbReference>
<dbReference type="Proteomes" id="UP000037977">
    <property type="component" value="Unassembled WGS sequence"/>
</dbReference>
<dbReference type="AlphaFoldDB" id="A0A0M9DH71"/>
<organism evidence="7 8">
    <name type="scientific">Lysinibacillus macroides</name>
    <dbReference type="NCBI Taxonomy" id="33935"/>
    <lineage>
        <taxon>Bacteria</taxon>
        <taxon>Bacillati</taxon>
        <taxon>Bacillota</taxon>
        <taxon>Bacilli</taxon>
        <taxon>Bacillales</taxon>
        <taxon>Bacillaceae</taxon>
        <taxon>Lysinibacillus</taxon>
    </lineage>
</organism>
<evidence type="ECO:0000259" key="5">
    <source>
        <dbReference type="Pfam" id="PF04542"/>
    </source>
</evidence>
<evidence type="ECO:0000313" key="8">
    <source>
        <dbReference type="Proteomes" id="UP000037977"/>
    </source>
</evidence>
<dbReference type="InterPro" id="IPR036388">
    <property type="entry name" value="WH-like_DNA-bd_sf"/>
</dbReference>
<dbReference type="RefSeq" id="WP_053996792.1">
    <property type="nucleotide sequence ID" value="NZ_CP065643.1"/>
</dbReference>
<keyword evidence="2" id="KW-0805">Transcription regulation</keyword>
<keyword evidence="4" id="KW-0804">Transcription</keyword>
<dbReference type="InterPro" id="IPR013324">
    <property type="entry name" value="RNA_pol_sigma_r3/r4-like"/>
</dbReference>
<dbReference type="GO" id="GO:0016987">
    <property type="term" value="F:sigma factor activity"/>
    <property type="evidence" value="ECO:0007669"/>
    <property type="project" value="UniProtKB-KW"/>
</dbReference>
<evidence type="ECO:0000256" key="2">
    <source>
        <dbReference type="ARBA" id="ARBA00023015"/>
    </source>
</evidence>
<dbReference type="PANTHER" id="PTHR43133">
    <property type="entry name" value="RNA POLYMERASE ECF-TYPE SIGMA FACTO"/>
    <property type="match status" value="1"/>
</dbReference>
<sequence length="174" mass="20715">MTQNEKDSLLQAAMDQHGDYIKRLIYTYVKDLPKTEDLAQEVFIKFYKSLDAFEGRSSIKTYLYRIAVNECQNYLKSWHYKKFEVTEKVKNWLKRDSFEVDFLQQEQNQSIGALVNSLPIKYREVIWLYYYVELSITDIAEVLKCSPNTVKTRLARGRKLAKITIEEGDFDYEY</sequence>
<feature type="domain" description="RNA polymerase sigma-70 region 2" evidence="5">
    <location>
        <begin position="15"/>
        <end position="77"/>
    </location>
</feature>
<dbReference type="Pfam" id="PF08281">
    <property type="entry name" value="Sigma70_r4_2"/>
    <property type="match status" value="1"/>
</dbReference>
<dbReference type="OrthoDB" id="9794508at2"/>
<dbReference type="Gene3D" id="1.10.1740.10">
    <property type="match status" value="1"/>
</dbReference>
<dbReference type="STRING" id="33935.ADM90_20805"/>
<name>A0A0M9DH71_9BACI</name>
<dbReference type="InterPro" id="IPR013249">
    <property type="entry name" value="RNA_pol_sigma70_r4_t2"/>
</dbReference>
<protein>
    <submittedName>
        <fullName evidence="7">RNA polymerase sigma factor</fullName>
    </submittedName>
</protein>
<keyword evidence="8" id="KW-1185">Reference proteome</keyword>
<dbReference type="PANTHER" id="PTHR43133:SF60">
    <property type="entry name" value="RNA POLYMERASE SIGMA FACTOR SIGV"/>
    <property type="match status" value="1"/>
</dbReference>
<dbReference type="InterPro" id="IPR007627">
    <property type="entry name" value="RNA_pol_sigma70_r2"/>
</dbReference>
<evidence type="ECO:0000313" key="7">
    <source>
        <dbReference type="EMBL" id="KOY80290.1"/>
    </source>
</evidence>
<dbReference type="SUPFAM" id="SSF88946">
    <property type="entry name" value="Sigma2 domain of RNA polymerase sigma factors"/>
    <property type="match status" value="1"/>
</dbReference>
<reference evidence="7 8" key="1">
    <citation type="submission" date="2015-07" db="EMBL/GenBank/DDBJ databases">
        <title>Genome sequencing project for genomic taxonomy and phylogenomics of Bacillus-like bacteria.</title>
        <authorList>
            <person name="Liu B."/>
            <person name="Wang J."/>
            <person name="Zhu Y."/>
            <person name="Liu G."/>
            <person name="Chen Q."/>
            <person name="Chen Z."/>
            <person name="Che J."/>
            <person name="Ge C."/>
            <person name="Shi H."/>
            <person name="Pan Z."/>
            <person name="Liu X."/>
        </authorList>
    </citation>
    <scope>NUCLEOTIDE SEQUENCE [LARGE SCALE GENOMIC DNA]</scope>
    <source>
        <strain evidence="7 8">DSM 54</strain>
    </source>
</reference>
<dbReference type="PATRIC" id="fig|33935.3.peg.4402"/>
<dbReference type="InterPro" id="IPR013325">
    <property type="entry name" value="RNA_pol_sigma_r2"/>
</dbReference>
<proteinExistence type="inferred from homology"/>